<name>A0A9K3D5J2_9EUKA</name>
<keyword evidence="1" id="KW-0732">Signal</keyword>
<feature type="signal peptide" evidence="1">
    <location>
        <begin position="1"/>
        <end position="17"/>
    </location>
</feature>
<gene>
    <name evidence="2" type="ORF">KIPB_011068</name>
</gene>
<evidence type="ECO:0000313" key="3">
    <source>
        <dbReference type="Proteomes" id="UP000265618"/>
    </source>
</evidence>
<reference evidence="2 3" key="1">
    <citation type="journal article" date="2018" name="PLoS ONE">
        <title>The draft genome of Kipferlia bialata reveals reductive genome evolution in fornicate parasites.</title>
        <authorList>
            <person name="Tanifuji G."/>
            <person name="Takabayashi S."/>
            <person name="Kume K."/>
            <person name="Takagi M."/>
            <person name="Nakayama T."/>
            <person name="Kamikawa R."/>
            <person name="Inagaki Y."/>
            <person name="Hashimoto T."/>
        </authorList>
    </citation>
    <scope>NUCLEOTIDE SEQUENCE [LARGE SCALE GENOMIC DNA]</scope>
    <source>
        <strain evidence="2">NY0173</strain>
    </source>
</reference>
<organism evidence="2 3">
    <name type="scientific">Kipferlia bialata</name>
    <dbReference type="NCBI Taxonomy" id="797122"/>
    <lineage>
        <taxon>Eukaryota</taxon>
        <taxon>Metamonada</taxon>
        <taxon>Carpediemonas-like organisms</taxon>
        <taxon>Kipferlia</taxon>
    </lineage>
</organism>
<feature type="non-terminal residue" evidence="2">
    <location>
        <position position="1"/>
    </location>
</feature>
<comment type="caution">
    <text evidence="2">The sequence shown here is derived from an EMBL/GenBank/DDBJ whole genome shotgun (WGS) entry which is preliminary data.</text>
</comment>
<dbReference type="EMBL" id="BDIP01004347">
    <property type="protein sequence ID" value="GIQ88745.1"/>
    <property type="molecule type" value="Genomic_DNA"/>
</dbReference>
<protein>
    <submittedName>
        <fullName evidence="2">Uncharacterized protein</fullName>
    </submittedName>
</protein>
<dbReference type="AlphaFoldDB" id="A0A9K3D5J2"/>
<proteinExistence type="predicted"/>
<dbReference type="Proteomes" id="UP000265618">
    <property type="component" value="Unassembled WGS sequence"/>
</dbReference>
<evidence type="ECO:0000256" key="1">
    <source>
        <dbReference type="SAM" id="SignalP"/>
    </source>
</evidence>
<keyword evidence="3" id="KW-1185">Reference proteome</keyword>
<evidence type="ECO:0000313" key="2">
    <source>
        <dbReference type="EMBL" id="GIQ88745.1"/>
    </source>
</evidence>
<sequence length="62" mass="7013">MRLLCLSVLALVCVCLACPKTEKEVLEIIHAVNRRPGWTEDSEEPWAVPTNWLSDADVCDWS</sequence>
<accession>A0A9K3D5J2</accession>
<feature type="chain" id="PRO_5039933373" evidence="1">
    <location>
        <begin position="18"/>
        <end position="62"/>
    </location>
</feature>